<dbReference type="InterPro" id="IPR016181">
    <property type="entry name" value="Acyl_CoA_acyltransferase"/>
</dbReference>
<evidence type="ECO:0000259" key="3">
    <source>
        <dbReference type="PROSITE" id="PS51186"/>
    </source>
</evidence>
<evidence type="ECO:0008006" key="6">
    <source>
        <dbReference type="Google" id="ProtNLM"/>
    </source>
</evidence>
<protein>
    <recommendedName>
        <fullName evidence="6">N-acetyltransferase domain-containing protein</fullName>
    </recommendedName>
</protein>
<gene>
    <name evidence="4" type="ORF">FH972_022990</name>
</gene>
<dbReference type="GO" id="GO:0000981">
    <property type="term" value="F:DNA-binding transcription factor activity, RNA polymerase II-specific"/>
    <property type="evidence" value="ECO:0007669"/>
    <property type="project" value="InterPro"/>
</dbReference>
<dbReference type="GO" id="GO:0008270">
    <property type="term" value="F:zinc ion binding"/>
    <property type="evidence" value="ECO:0007669"/>
    <property type="project" value="InterPro"/>
</dbReference>
<feature type="compositionally biased region" description="Low complexity" evidence="1">
    <location>
        <begin position="171"/>
        <end position="188"/>
    </location>
</feature>
<dbReference type="OrthoDB" id="4738875at2759"/>
<dbReference type="SUPFAM" id="SSF57701">
    <property type="entry name" value="Zn2/Cys6 DNA-binding domain"/>
    <property type="match status" value="1"/>
</dbReference>
<dbReference type="CDD" id="cd04301">
    <property type="entry name" value="NAT_SF"/>
    <property type="match status" value="1"/>
</dbReference>
<name>A0A5N6KUC5_9ROSI</name>
<dbReference type="InterPro" id="IPR036864">
    <property type="entry name" value="Zn2-C6_fun-type_DNA-bd_sf"/>
</dbReference>
<dbReference type="PANTHER" id="PTHR35392">
    <property type="entry name" value="ZN(II)2CYS6 TRANSCRIPTION FACTOR (EUROFUNG)-RELATED-RELATED"/>
    <property type="match status" value="1"/>
</dbReference>
<evidence type="ECO:0000313" key="5">
    <source>
        <dbReference type="Proteomes" id="UP000327013"/>
    </source>
</evidence>
<dbReference type="SUPFAM" id="SSF55729">
    <property type="entry name" value="Acyl-CoA N-acyltransferases (Nat)"/>
    <property type="match status" value="1"/>
</dbReference>
<dbReference type="AlphaFoldDB" id="A0A5N6KUC5"/>
<feature type="compositionally biased region" description="Basic residues" evidence="1">
    <location>
        <begin position="252"/>
        <end position="262"/>
    </location>
</feature>
<dbReference type="InterPro" id="IPR000182">
    <property type="entry name" value="GNAT_dom"/>
</dbReference>
<dbReference type="PROSITE" id="PS50048">
    <property type="entry name" value="ZN2_CY6_FUNGAL_2"/>
    <property type="match status" value="1"/>
</dbReference>
<evidence type="ECO:0000259" key="2">
    <source>
        <dbReference type="PROSITE" id="PS50048"/>
    </source>
</evidence>
<dbReference type="Proteomes" id="UP000327013">
    <property type="component" value="Unassembled WGS sequence"/>
</dbReference>
<dbReference type="PANTHER" id="PTHR35392:SF3">
    <property type="entry name" value="ZN(2)-C6 FUNGAL-TYPE DOMAIN-CONTAINING PROTEIN"/>
    <property type="match status" value="1"/>
</dbReference>
<dbReference type="Gene3D" id="3.40.630.30">
    <property type="match status" value="1"/>
</dbReference>
<evidence type="ECO:0000256" key="1">
    <source>
        <dbReference type="SAM" id="MobiDB-lite"/>
    </source>
</evidence>
<dbReference type="InterPro" id="IPR001138">
    <property type="entry name" value="Zn2Cys6_DnaBD"/>
</dbReference>
<keyword evidence="5" id="KW-1185">Reference proteome</keyword>
<dbReference type="PROSITE" id="PS51186">
    <property type="entry name" value="GNAT"/>
    <property type="match status" value="1"/>
</dbReference>
<sequence>MPEDDLTAHDSVRVKDGEVTPYLSSLAPTGALNLPQMPSLRTNPSVMSAEPVRGSIAHGGTLPTAASAHDLNMPFDFEFPSSLDPYEFDSSTEFWTPEYLASGSDILHQHLVDGHNSIMPAHGSAWGQSLAVSDHISDTLIDFGVSMPEMGLENSDTELPWPDATRASLLPSSAWDSSSSTTLSGEATVRATSSSDTPDSVDRIARTSYSSSAGSKLQLPILAPAVAGSPVRPRNNPPHQSSQVSNEGSRVQKSRQQPRKRRTAEQLRQANDMRSIKSCSRCRKFNVKCDPGFPCNQCQAVALSVRSYHEPCYRDRLENAVTARHDSTYPAKRVSIGWILPGALPIQLPPIEACCRRYHVEDASEYIFTWTADGTTKTLELPPYGWSDQSEILEAVRKFIEDNWSNIIAYMERRAEDEISRLSLKEARRYATATGSDIVNLALRIRAATFFSASRGRLEGSETLGIPIQDYSSSEKCGVTEYDERAADEIPIPFMLKEQVDVAALLTIKTYQRSLLRKLQKLIFSKSKTIKPWYEIYLATYIAISNLENAHGEAFLIKEQIAEYNYSANNILHHFRYILRGPAMFKLAKERPTELRNRVELDEEAMTYMNNIIPLLREQGMSHIASIRCGNHLTRNRRRKIPEYTRISTRRFATTRAAGQALDIPPVSITSPRDKLLPELMRVCGLQTMTRSVPVPKLSSNLRLATPEDVMRIGVVATGGFRYSPIFQWMRPYHRIFPEDTVLSYRTEYLRALQNPNCVVLVALDKYDALENQKSEAIIPENDEYRPPVEGTEIVVGVASYRFQPNSERHGQFHYKDGSFPSLPSNRGRDLNNAHTESYRKLGDVLTEKFFSKTSEMSSCAVHPAYWGRGHGTRLVKWGLDMADIDNVSQGVLAALMGKNLYKHLGYELYCNVTTDGDLEGEQGVSEAVMEYTPDATAKALSTSL</sequence>
<proteinExistence type="predicted"/>
<feature type="domain" description="N-acetyltransferase" evidence="3">
    <location>
        <begin position="783"/>
        <end position="935"/>
    </location>
</feature>
<comment type="caution">
    <text evidence="4">The sequence shown here is derived from an EMBL/GenBank/DDBJ whole genome shotgun (WGS) entry which is preliminary data.</text>
</comment>
<dbReference type="Pfam" id="PF00583">
    <property type="entry name" value="Acetyltransf_1"/>
    <property type="match status" value="1"/>
</dbReference>
<evidence type="ECO:0000313" key="4">
    <source>
        <dbReference type="EMBL" id="KAB8345937.1"/>
    </source>
</evidence>
<organism evidence="4 5">
    <name type="scientific">Carpinus fangiana</name>
    <dbReference type="NCBI Taxonomy" id="176857"/>
    <lineage>
        <taxon>Eukaryota</taxon>
        <taxon>Viridiplantae</taxon>
        <taxon>Streptophyta</taxon>
        <taxon>Embryophyta</taxon>
        <taxon>Tracheophyta</taxon>
        <taxon>Spermatophyta</taxon>
        <taxon>Magnoliopsida</taxon>
        <taxon>eudicotyledons</taxon>
        <taxon>Gunneridae</taxon>
        <taxon>Pentapetalae</taxon>
        <taxon>rosids</taxon>
        <taxon>fabids</taxon>
        <taxon>Fagales</taxon>
        <taxon>Betulaceae</taxon>
        <taxon>Carpinus</taxon>
    </lineage>
</organism>
<feature type="domain" description="Zn(2)-C6 fungal-type" evidence="2">
    <location>
        <begin position="278"/>
        <end position="312"/>
    </location>
</feature>
<dbReference type="InterPro" id="IPR052973">
    <property type="entry name" value="Fungal_sec-metab_reg_TF"/>
</dbReference>
<feature type="region of interest" description="Disordered" evidence="1">
    <location>
        <begin position="171"/>
        <end position="202"/>
    </location>
</feature>
<reference evidence="4 5" key="1">
    <citation type="submission" date="2019-06" db="EMBL/GenBank/DDBJ databases">
        <title>A chromosomal-level reference genome of Carpinus fangiana (Coryloideae, Betulaceae).</title>
        <authorList>
            <person name="Yang X."/>
            <person name="Wang Z."/>
            <person name="Zhang L."/>
            <person name="Hao G."/>
            <person name="Liu J."/>
            <person name="Yang Y."/>
        </authorList>
    </citation>
    <scope>NUCLEOTIDE SEQUENCE [LARGE SCALE GENOMIC DNA]</scope>
    <source>
        <strain evidence="4">Cfa_2016G</strain>
        <tissue evidence="4">Leaf</tissue>
    </source>
</reference>
<accession>A0A5N6KUC5</accession>
<feature type="compositionally biased region" description="Polar residues" evidence="1">
    <location>
        <begin position="237"/>
        <end position="251"/>
    </location>
</feature>
<dbReference type="EMBL" id="VIBQ01000013">
    <property type="protein sequence ID" value="KAB8345937.1"/>
    <property type="molecule type" value="Genomic_DNA"/>
</dbReference>
<dbReference type="GO" id="GO:0016747">
    <property type="term" value="F:acyltransferase activity, transferring groups other than amino-acyl groups"/>
    <property type="evidence" value="ECO:0007669"/>
    <property type="project" value="InterPro"/>
</dbReference>
<feature type="region of interest" description="Disordered" evidence="1">
    <location>
        <begin position="227"/>
        <end position="269"/>
    </location>
</feature>
<dbReference type="CDD" id="cd00067">
    <property type="entry name" value="GAL4"/>
    <property type="match status" value="1"/>
</dbReference>